<dbReference type="PANTHER" id="PTHR34478:SF1">
    <property type="entry name" value="PROTEIN LEMA"/>
    <property type="match status" value="1"/>
</dbReference>
<evidence type="ECO:0000256" key="2">
    <source>
        <dbReference type="ARBA" id="ARBA00008854"/>
    </source>
</evidence>
<accession>A0A2A6E751</accession>
<dbReference type="AlphaFoldDB" id="A0A2A6E751"/>
<name>A0A2A6E751_TANFO</name>
<evidence type="ECO:0000313" key="7">
    <source>
        <dbReference type="EMBL" id="PDP43363.1"/>
    </source>
</evidence>
<evidence type="ECO:0000256" key="5">
    <source>
        <dbReference type="ARBA" id="ARBA00023136"/>
    </source>
</evidence>
<comment type="subcellular location">
    <subcellularLocation>
        <location evidence="1">Membrane</location>
        <topology evidence="1">Single-pass membrane protein</topology>
    </subcellularLocation>
</comment>
<dbReference type="EMBL" id="NSLJ01000021">
    <property type="protein sequence ID" value="PDP43363.1"/>
    <property type="molecule type" value="Genomic_DNA"/>
</dbReference>
<feature type="transmembrane region" description="Helical" evidence="6">
    <location>
        <begin position="42"/>
        <end position="60"/>
    </location>
</feature>
<dbReference type="Pfam" id="PF04011">
    <property type="entry name" value="LemA"/>
    <property type="match status" value="1"/>
</dbReference>
<evidence type="ECO:0000256" key="3">
    <source>
        <dbReference type="ARBA" id="ARBA00022692"/>
    </source>
</evidence>
<dbReference type="SUPFAM" id="SSF140478">
    <property type="entry name" value="LemA-like"/>
    <property type="match status" value="1"/>
</dbReference>
<sequence>MIWFVTQGEWRGGDNEAFSTGKIRIFVACSIFYSNREMSTGLIITIVIVVVLLLFFMSVYNRLVRFRNNRENAFADIDVQLKQRHDLIPQLVEAVKGYMKHESETLTKITQARTAAMSAQSIDQKIAAENQLSAALRGLTVSVEAYPDLKANSNFMQLQEEMADIENKLAAVRRYFNSATKEYNNAVETFPANLVAGMFGFRRETMFDLGSQRAQLEEAPKINF</sequence>
<keyword evidence="5 6" id="KW-0472">Membrane</keyword>
<dbReference type="Gene3D" id="1.20.1440.20">
    <property type="entry name" value="LemA-like domain"/>
    <property type="match status" value="1"/>
</dbReference>
<dbReference type="Proteomes" id="UP000219259">
    <property type="component" value="Unassembled WGS sequence"/>
</dbReference>
<evidence type="ECO:0000256" key="1">
    <source>
        <dbReference type="ARBA" id="ARBA00004167"/>
    </source>
</evidence>
<dbReference type="GO" id="GO:0016020">
    <property type="term" value="C:membrane"/>
    <property type="evidence" value="ECO:0007669"/>
    <property type="project" value="UniProtKB-SubCell"/>
</dbReference>
<reference evidence="7 8" key="1">
    <citation type="submission" date="2017-09" db="EMBL/GenBank/DDBJ databases">
        <title>Phase variable restriction modification systems are present in the genome sequences of periodontal pathogens Prevotella intermedia, Tannerella forsythia and Porphyromonas gingivalis.</title>
        <authorList>
            <person name="Haigh R.D."/>
            <person name="Crawford L."/>
            <person name="Ralph J."/>
            <person name="Wanford J."/>
            <person name="Vartoukian S.R."/>
            <person name="Hijazib K."/>
            <person name="Wade W."/>
            <person name="Oggioni M.R."/>
        </authorList>
    </citation>
    <scope>NUCLEOTIDE SEQUENCE [LARGE SCALE GENOMIC DNA]</scope>
    <source>
        <strain evidence="7 8">WW11663</strain>
    </source>
</reference>
<gene>
    <name evidence="7" type="ORF">CLI86_08720</name>
</gene>
<evidence type="ECO:0000256" key="6">
    <source>
        <dbReference type="SAM" id="Phobius"/>
    </source>
</evidence>
<dbReference type="PANTHER" id="PTHR34478">
    <property type="entry name" value="PROTEIN LEMA"/>
    <property type="match status" value="1"/>
</dbReference>
<keyword evidence="3 6" id="KW-0812">Transmembrane</keyword>
<evidence type="ECO:0000256" key="4">
    <source>
        <dbReference type="ARBA" id="ARBA00022989"/>
    </source>
</evidence>
<dbReference type="InterPro" id="IPR007156">
    <property type="entry name" value="MamQ_LemA"/>
</dbReference>
<dbReference type="OMA" id="PFYEADE"/>
<evidence type="ECO:0000313" key="8">
    <source>
        <dbReference type="Proteomes" id="UP000219259"/>
    </source>
</evidence>
<comment type="similarity">
    <text evidence="2">Belongs to the LemA family.</text>
</comment>
<proteinExistence type="inferred from homology"/>
<organism evidence="7 8">
    <name type="scientific">Tannerella forsythia</name>
    <name type="common">Bacteroides forsythus</name>
    <dbReference type="NCBI Taxonomy" id="28112"/>
    <lineage>
        <taxon>Bacteria</taxon>
        <taxon>Pseudomonadati</taxon>
        <taxon>Bacteroidota</taxon>
        <taxon>Bacteroidia</taxon>
        <taxon>Bacteroidales</taxon>
        <taxon>Tannerellaceae</taxon>
        <taxon>Tannerella</taxon>
    </lineage>
</organism>
<dbReference type="InterPro" id="IPR023353">
    <property type="entry name" value="LemA-like_dom_sf"/>
</dbReference>
<comment type="caution">
    <text evidence="7">The sequence shown here is derived from an EMBL/GenBank/DDBJ whole genome shotgun (WGS) entry which is preliminary data.</text>
</comment>
<keyword evidence="4 6" id="KW-1133">Transmembrane helix</keyword>
<protein>
    <submittedName>
        <fullName evidence="7">LemA family protein</fullName>
    </submittedName>
</protein>